<sequence>MSEPEPDHHHQTHTLALPDLSGAVPTSAEARAKRRIAALEEELQTIRQERGTKQRKTTYYVSQGRAIRRMVVLYTSLEDLIAENDRRYEEQPVDNTTEQDRLQRGYITLAQVVPWLHQQLAELDIDDAEEMLKKLKRGADAARGDDTSTLKDLIAAWVNQDFRPSCLLKADDKHSRGFVHDTCGKLLCPAEWDWSDARVKAGIRDRTSEYIVSENSWPLFLYENYSFDSSNLEKGLFKSKILVQAFKATFTSPSSAREADGDGDGADILENNRRARRALNQAKVKTCVRFALSGVTSWRTVDGDFDYEMFWNNIVDFFEDVPGPVAQRRVAQLLEWWTRKIFGRNHREDLTPEVVSKMSVTALADQRKAMEDAAFDSD</sequence>
<feature type="region of interest" description="Disordered" evidence="2">
    <location>
        <begin position="1"/>
        <end position="32"/>
    </location>
</feature>
<name>A0AAD4DTI2_9AGAM</name>
<dbReference type="Pfam" id="PF20414">
    <property type="entry name" value="DUF6698"/>
    <property type="match status" value="1"/>
</dbReference>
<dbReference type="InterPro" id="IPR046521">
    <property type="entry name" value="DUF6698"/>
</dbReference>
<reference evidence="3" key="1">
    <citation type="journal article" date="2020" name="New Phytol.">
        <title>Comparative genomics reveals dynamic genome evolution in host specialist ectomycorrhizal fungi.</title>
        <authorList>
            <person name="Lofgren L.A."/>
            <person name="Nguyen N.H."/>
            <person name="Vilgalys R."/>
            <person name="Ruytinx J."/>
            <person name="Liao H.L."/>
            <person name="Branco S."/>
            <person name="Kuo A."/>
            <person name="LaButti K."/>
            <person name="Lipzen A."/>
            <person name="Andreopoulos W."/>
            <person name="Pangilinan J."/>
            <person name="Riley R."/>
            <person name="Hundley H."/>
            <person name="Na H."/>
            <person name="Barry K."/>
            <person name="Grigoriev I.V."/>
            <person name="Stajich J.E."/>
            <person name="Kennedy P.G."/>
        </authorList>
    </citation>
    <scope>NUCLEOTIDE SEQUENCE</scope>
    <source>
        <strain evidence="3">FC203</strain>
    </source>
</reference>
<accession>A0AAD4DTI2</accession>
<dbReference type="RefSeq" id="XP_041219222.1">
    <property type="nucleotide sequence ID" value="XM_041375933.1"/>
</dbReference>
<feature type="coiled-coil region" evidence="1">
    <location>
        <begin position="118"/>
        <end position="145"/>
    </location>
</feature>
<gene>
    <name evidence="3" type="ORF">F5891DRAFT_962704</name>
</gene>
<evidence type="ECO:0000313" key="4">
    <source>
        <dbReference type="Proteomes" id="UP001195769"/>
    </source>
</evidence>
<comment type="caution">
    <text evidence="3">The sequence shown here is derived from an EMBL/GenBank/DDBJ whole genome shotgun (WGS) entry which is preliminary data.</text>
</comment>
<keyword evidence="4" id="KW-1185">Reference proteome</keyword>
<organism evidence="3 4">
    <name type="scientific">Suillus fuscotomentosus</name>
    <dbReference type="NCBI Taxonomy" id="1912939"/>
    <lineage>
        <taxon>Eukaryota</taxon>
        <taxon>Fungi</taxon>
        <taxon>Dikarya</taxon>
        <taxon>Basidiomycota</taxon>
        <taxon>Agaricomycotina</taxon>
        <taxon>Agaricomycetes</taxon>
        <taxon>Agaricomycetidae</taxon>
        <taxon>Boletales</taxon>
        <taxon>Suillineae</taxon>
        <taxon>Suillaceae</taxon>
        <taxon>Suillus</taxon>
    </lineage>
</organism>
<dbReference type="AlphaFoldDB" id="A0AAD4DTI2"/>
<protein>
    <submittedName>
        <fullName evidence="3">Uncharacterized protein</fullName>
    </submittedName>
</protein>
<dbReference type="GeneID" id="64670231"/>
<evidence type="ECO:0000256" key="1">
    <source>
        <dbReference type="SAM" id="Coils"/>
    </source>
</evidence>
<dbReference type="Proteomes" id="UP001195769">
    <property type="component" value="Unassembled WGS sequence"/>
</dbReference>
<dbReference type="EMBL" id="JABBWK010000094">
    <property type="protein sequence ID" value="KAG1893646.1"/>
    <property type="molecule type" value="Genomic_DNA"/>
</dbReference>
<proteinExistence type="predicted"/>
<keyword evidence="1" id="KW-0175">Coiled coil</keyword>
<evidence type="ECO:0000313" key="3">
    <source>
        <dbReference type="EMBL" id="KAG1893646.1"/>
    </source>
</evidence>
<evidence type="ECO:0000256" key="2">
    <source>
        <dbReference type="SAM" id="MobiDB-lite"/>
    </source>
</evidence>